<comment type="caution">
    <text evidence="2">The sequence shown here is derived from an EMBL/GenBank/DDBJ whole genome shotgun (WGS) entry which is preliminary data.</text>
</comment>
<sequence length="156" mass="17999">MLLLFFVETAHIDKGKTRVEVSTSMIFKTNKECTIALLAMKIKRVLEEGGEHVELFHGLSIQDKFCCPTLALVIGVGLIFLSLAFHVQIEFPSRRTNIMWFFTSLLRVDYQRQMISFYDAMKARADSERIKILTNLSSLLVLLPCSLYRVWLSDYN</sequence>
<organism evidence="2 3">
    <name type="scientific">Armillaria luteobubalina</name>
    <dbReference type="NCBI Taxonomy" id="153913"/>
    <lineage>
        <taxon>Eukaryota</taxon>
        <taxon>Fungi</taxon>
        <taxon>Dikarya</taxon>
        <taxon>Basidiomycota</taxon>
        <taxon>Agaricomycotina</taxon>
        <taxon>Agaricomycetes</taxon>
        <taxon>Agaricomycetidae</taxon>
        <taxon>Agaricales</taxon>
        <taxon>Marasmiineae</taxon>
        <taxon>Physalacriaceae</taxon>
        <taxon>Armillaria</taxon>
    </lineage>
</organism>
<evidence type="ECO:0000313" key="3">
    <source>
        <dbReference type="Proteomes" id="UP001175228"/>
    </source>
</evidence>
<reference evidence="2" key="1">
    <citation type="submission" date="2023-06" db="EMBL/GenBank/DDBJ databases">
        <authorList>
            <consortium name="Lawrence Berkeley National Laboratory"/>
            <person name="Ahrendt S."/>
            <person name="Sahu N."/>
            <person name="Indic B."/>
            <person name="Wong-Bajracharya J."/>
            <person name="Merenyi Z."/>
            <person name="Ke H.-M."/>
            <person name="Monk M."/>
            <person name="Kocsube S."/>
            <person name="Drula E."/>
            <person name="Lipzen A."/>
            <person name="Balint B."/>
            <person name="Henrissat B."/>
            <person name="Andreopoulos B."/>
            <person name="Martin F.M."/>
            <person name="Harder C.B."/>
            <person name="Rigling D."/>
            <person name="Ford K.L."/>
            <person name="Foster G.D."/>
            <person name="Pangilinan J."/>
            <person name="Papanicolaou A."/>
            <person name="Barry K."/>
            <person name="LaButti K."/>
            <person name="Viragh M."/>
            <person name="Koriabine M."/>
            <person name="Yan M."/>
            <person name="Riley R."/>
            <person name="Champramary S."/>
            <person name="Plett K.L."/>
            <person name="Tsai I.J."/>
            <person name="Slot J."/>
            <person name="Sipos G."/>
            <person name="Plett J."/>
            <person name="Nagy L.G."/>
            <person name="Grigoriev I.V."/>
        </authorList>
    </citation>
    <scope>NUCLEOTIDE SEQUENCE</scope>
    <source>
        <strain evidence="2">HWK02</strain>
    </source>
</reference>
<evidence type="ECO:0000313" key="2">
    <source>
        <dbReference type="EMBL" id="KAK0485487.1"/>
    </source>
</evidence>
<name>A0AA39UDR2_9AGAR</name>
<evidence type="ECO:0000256" key="1">
    <source>
        <dbReference type="SAM" id="Phobius"/>
    </source>
</evidence>
<keyword evidence="1" id="KW-0472">Membrane</keyword>
<proteinExistence type="predicted"/>
<feature type="transmembrane region" description="Helical" evidence="1">
    <location>
        <begin position="70"/>
        <end position="89"/>
    </location>
</feature>
<dbReference type="EMBL" id="JAUEPU010000050">
    <property type="protein sequence ID" value="KAK0485487.1"/>
    <property type="molecule type" value="Genomic_DNA"/>
</dbReference>
<feature type="transmembrane region" description="Helical" evidence="1">
    <location>
        <begin position="132"/>
        <end position="151"/>
    </location>
</feature>
<dbReference type="Proteomes" id="UP001175228">
    <property type="component" value="Unassembled WGS sequence"/>
</dbReference>
<dbReference type="AlphaFoldDB" id="A0AA39UDR2"/>
<keyword evidence="1" id="KW-1133">Transmembrane helix</keyword>
<gene>
    <name evidence="2" type="ORF">EDD18DRAFT_1467096</name>
</gene>
<accession>A0AA39UDR2</accession>
<keyword evidence="3" id="KW-1185">Reference proteome</keyword>
<keyword evidence="1" id="KW-0812">Transmembrane</keyword>
<protein>
    <submittedName>
        <fullName evidence="2">Uncharacterized protein</fullName>
    </submittedName>
</protein>